<keyword evidence="7" id="KW-0675">Receptor</keyword>
<dbReference type="PROSITE" id="PS01186">
    <property type="entry name" value="EGF_2"/>
    <property type="match status" value="1"/>
</dbReference>
<dbReference type="AlphaFoldDB" id="A0A914ADB3"/>
<evidence type="ECO:0000256" key="4">
    <source>
        <dbReference type="ARBA" id="ARBA00022989"/>
    </source>
</evidence>
<feature type="transmembrane region" description="Helical" evidence="11">
    <location>
        <begin position="494"/>
        <end position="519"/>
    </location>
</feature>
<feature type="signal peptide" evidence="12">
    <location>
        <begin position="1"/>
        <end position="18"/>
    </location>
</feature>
<dbReference type="InterPro" id="IPR013568">
    <property type="entry name" value="SEFIR_dom"/>
</dbReference>
<protein>
    <recommendedName>
        <fullName evidence="13">EGF-like domain-containing protein</fullName>
    </recommendedName>
</protein>
<keyword evidence="5 11" id="KW-0472">Membrane</keyword>
<dbReference type="Proteomes" id="UP000887568">
    <property type="component" value="Unplaced"/>
</dbReference>
<dbReference type="RefSeq" id="XP_038061471.1">
    <property type="nucleotide sequence ID" value="XM_038205543.1"/>
</dbReference>
<evidence type="ECO:0000256" key="1">
    <source>
        <dbReference type="ARBA" id="ARBA00004479"/>
    </source>
</evidence>
<dbReference type="CDD" id="cd00054">
    <property type="entry name" value="EGF_CA"/>
    <property type="match status" value="1"/>
</dbReference>
<feature type="domain" description="EGF-like" evidence="13">
    <location>
        <begin position="351"/>
        <end position="389"/>
    </location>
</feature>
<dbReference type="GeneID" id="119732143"/>
<dbReference type="InterPro" id="IPR000742">
    <property type="entry name" value="EGF"/>
</dbReference>
<evidence type="ECO:0000256" key="8">
    <source>
        <dbReference type="ARBA" id="ARBA00023180"/>
    </source>
</evidence>
<keyword evidence="9" id="KW-0245">EGF-like domain</keyword>
<evidence type="ECO:0000313" key="15">
    <source>
        <dbReference type="Proteomes" id="UP000887568"/>
    </source>
</evidence>
<name>A0A914ADB3_PATMI</name>
<evidence type="ECO:0000256" key="12">
    <source>
        <dbReference type="SAM" id="SignalP"/>
    </source>
</evidence>
<accession>A0A914ADB3</accession>
<comment type="subcellular location">
    <subcellularLocation>
        <location evidence="1">Membrane</location>
        <topology evidence="1">Single-pass type I membrane protein</topology>
    </subcellularLocation>
</comment>
<evidence type="ECO:0000313" key="14">
    <source>
        <dbReference type="EnsemblMetazoa" id="XP_038061471.1"/>
    </source>
</evidence>
<sequence length="892" mass="100362">MFGACVVLLSVALMGVLGEHSQPFFDPDCFSSDCSWSWDTPTPGHQFCERIIYNNSLINVCPNPFDPPADQNERPAKAQEVVVTDFNKLFRSSEDPGKFEQYTCLNITYKILKNAADKVKGLQLSVLGTDQPDQNRNYCLNLNFTDQGLDFYAVEDRVFSMECFCGLKPGSQYLYTVRTLPVDPNPVDEDDTKVQDYHRPPNCDDPSKTDDVRCQRSIEARWSPDCFGADQLITSGEYDNLEVKFDVAPMNYNFDYYRIFIYEYVPNSPTLIGGPSKLWTEVDRDDAADGMCSQDIVSMLVHKFNISALVKSPDTEYIAKVQPRPSENQCLDAEGATTSCTTTNSLPFSLIADPCKRNLCGEAGQCRSQEASYSCECDQGYMEWSQTCVVDPCMVLAENGQDWLPRCENGECQYDHMSIQIDYYCNCNEGFDYLKTPKTCVANPCTDSEETGLTVCGAHGQCEKNLTDDQVSHKCICDEGYTFEDGECQEGMSVGIIIGIGIASCVVGLLLFVLAFCLYRHHRNQPGDPREFRPPGPGPRGQPDQYRYRRVLPIYSEDHPHHKEVIHCFCRFLKEHCKCDVRLMDWQKSVSPTVGMWLAAEIDKADIVLLICSKGTGKKFKDKARQKMTPSSDGVYGDVFIQALTLLDAYCSTDDACEKFLVCFFDYSSEEDIPMSFKRFGKYHLMKCMDSLFLRIHDKVKDSPSSSRRVKDLEEASYADLDMGKPLHDAIENMKEQIKREPKWYKKYNKGNGTTRETSLEYNNTSLSQQPLLNSLSPQISTDSAYDSTAAAQISDDFFRDTASSGCSSTGSDYEISLRKFQSVPVSDVAVVMPPHHDKDVDDPATRFFSDDIHLTMNPGPGDPFQSSDFYSDVQVGDDVTTRQARAQSSCV</sequence>
<keyword evidence="4 11" id="KW-1133">Transmembrane helix</keyword>
<comment type="caution">
    <text evidence="9">Lacks conserved residue(s) required for the propagation of feature annotation.</text>
</comment>
<dbReference type="Gene3D" id="2.90.20.10">
    <property type="entry name" value="Plasmodium vivax P25 domain"/>
    <property type="match status" value="1"/>
</dbReference>
<evidence type="ECO:0000256" key="10">
    <source>
        <dbReference type="SAM" id="MobiDB-lite"/>
    </source>
</evidence>
<keyword evidence="2 11" id="KW-0812">Transmembrane</keyword>
<dbReference type="InterPro" id="IPR001881">
    <property type="entry name" value="EGF-like_Ca-bd_dom"/>
</dbReference>
<keyword evidence="15" id="KW-1185">Reference proteome</keyword>
<dbReference type="EnsemblMetazoa" id="XM_038205543.1">
    <property type="protein sequence ID" value="XP_038061471.1"/>
    <property type="gene ID" value="LOC119732143"/>
</dbReference>
<feature type="compositionally biased region" description="Basic and acidic residues" evidence="10">
    <location>
        <begin position="192"/>
        <end position="210"/>
    </location>
</feature>
<evidence type="ECO:0000259" key="13">
    <source>
        <dbReference type="PROSITE" id="PS50026"/>
    </source>
</evidence>
<feature type="region of interest" description="Disordered" evidence="10">
    <location>
        <begin position="185"/>
        <end position="210"/>
    </location>
</feature>
<keyword evidence="6" id="KW-1015">Disulfide bond</keyword>
<keyword evidence="8" id="KW-0325">Glycoprotein</keyword>
<dbReference type="PANTHER" id="PTHR15583:SF7">
    <property type="entry name" value="INTERLEUKIN CYTOKINE RECEPTOR-RELATED PROTEIN 2"/>
    <property type="match status" value="1"/>
</dbReference>
<evidence type="ECO:0000256" key="3">
    <source>
        <dbReference type="ARBA" id="ARBA00022729"/>
    </source>
</evidence>
<dbReference type="OrthoDB" id="5915222at2759"/>
<evidence type="ECO:0000256" key="5">
    <source>
        <dbReference type="ARBA" id="ARBA00023136"/>
    </source>
</evidence>
<reference evidence="14" key="1">
    <citation type="submission" date="2022-11" db="UniProtKB">
        <authorList>
            <consortium name="EnsemblMetazoa"/>
        </authorList>
    </citation>
    <scope>IDENTIFICATION</scope>
</reference>
<dbReference type="SMART" id="SM00179">
    <property type="entry name" value="EGF_CA"/>
    <property type="match status" value="1"/>
</dbReference>
<proteinExistence type="predicted"/>
<dbReference type="PANTHER" id="PTHR15583">
    <property type="entry name" value="INTERLEUKIN-17 RECEPTOR"/>
    <property type="match status" value="1"/>
</dbReference>
<dbReference type="PROSITE" id="PS50026">
    <property type="entry name" value="EGF_3"/>
    <property type="match status" value="1"/>
</dbReference>
<dbReference type="Gene3D" id="3.40.50.11530">
    <property type="match status" value="1"/>
</dbReference>
<evidence type="ECO:0000256" key="9">
    <source>
        <dbReference type="PROSITE-ProRule" id="PRU00076"/>
    </source>
</evidence>
<feature type="region of interest" description="Disordered" evidence="10">
    <location>
        <begin position="525"/>
        <end position="545"/>
    </location>
</feature>
<dbReference type="Pfam" id="PF08357">
    <property type="entry name" value="SEFIR"/>
    <property type="match status" value="1"/>
</dbReference>
<dbReference type="SMART" id="SM00181">
    <property type="entry name" value="EGF"/>
    <property type="match status" value="3"/>
</dbReference>
<evidence type="ECO:0000256" key="11">
    <source>
        <dbReference type="SAM" id="Phobius"/>
    </source>
</evidence>
<evidence type="ECO:0000256" key="2">
    <source>
        <dbReference type="ARBA" id="ARBA00022692"/>
    </source>
</evidence>
<dbReference type="GO" id="GO:0030368">
    <property type="term" value="F:interleukin-17 receptor activity"/>
    <property type="evidence" value="ECO:0007669"/>
    <property type="project" value="InterPro"/>
</dbReference>
<keyword evidence="3 12" id="KW-0732">Signal</keyword>
<organism evidence="14 15">
    <name type="scientific">Patiria miniata</name>
    <name type="common">Bat star</name>
    <name type="synonym">Asterina miniata</name>
    <dbReference type="NCBI Taxonomy" id="46514"/>
    <lineage>
        <taxon>Eukaryota</taxon>
        <taxon>Metazoa</taxon>
        <taxon>Echinodermata</taxon>
        <taxon>Eleutherozoa</taxon>
        <taxon>Asterozoa</taxon>
        <taxon>Asteroidea</taxon>
        <taxon>Valvatacea</taxon>
        <taxon>Valvatida</taxon>
        <taxon>Asterinidae</taxon>
        <taxon>Patiria</taxon>
    </lineage>
</organism>
<dbReference type="GO" id="GO:0005509">
    <property type="term" value="F:calcium ion binding"/>
    <property type="evidence" value="ECO:0007669"/>
    <property type="project" value="InterPro"/>
</dbReference>
<dbReference type="InterPro" id="IPR039465">
    <property type="entry name" value="IL-17_rcpt-like"/>
</dbReference>
<evidence type="ECO:0000256" key="7">
    <source>
        <dbReference type="ARBA" id="ARBA00023170"/>
    </source>
</evidence>
<dbReference type="OMA" id="QYTCLNI"/>
<evidence type="ECO:0000256" key="6">
    <source>
        <dbReference type="ARBA" id="ARBA00023157"/>
    </source>
</evidence>
<feature type="chain" id="PRO_5038022882" description="EGF-like domain-containing protein" evidence="12">
    <location>
        <begin position="19"/>
        <end position="892"/>
    </location>
</feature>
<dbReference type="GO" id="GO:0016020">
    <property type="term" value="C:membrane"/>
    <property type="evidence" value="ECO:0007669"/>
    <property type="project" value="UniProtKB-SubCell"/>
</dbReference>